<evidence type="ECO:0000313" key="5">
    <source>
        <dbReference type="Proteomes" id="UP001497480"/>
    </source>
</evidence>
<comment type="caution">
    <text evidence="4">The sequence shown here is derived from an EMBL/GenBank/DDBJ whole genome shotgun (WGS) entry which is preliminary data.</text>
</comment>
<feature type="region of interest" description="Disordered" evidence="1">
    <location>
        <begin position="315"/>
        <end position="335"/>
    </location>
</feature>
<sequence length="769" mass="84755">MKKSQSQSQGKANFELKHKVVVALNKVGDRDTQQIGIDELHKTAQCLTPEAIPCFLSCLLDTDSNQKSGIRKECVRLMATLATFHHIAPYLPKMVATIVKRLRDPDSMVRDVCVQTTAVLASKLNHDDKAFLLLVRPFFEALAEQNKHIQSSSALCLAAVIDNTHRPSLHILHKILTTRVLKFLNNPHFMAKPALLHLTRAILLGGGAPTQNILCNAIGGIQQALKHSDWTTRKAASLALADIAFSGASSFASLKASCIHSLESCRFDKVKPVRDAVLQALKYWKILPAPDTPDPSEAGSSLKENICRGDSADISSTTDSGHMDVNHQKVNTKSNTGRIPLSARKACQNYVGNPHYLKPDDWHVEVAVPGTHSSVEFRNEESVSNSVTKPLETMSVDVTSMQDVGCEYVPMDEKQESSSVSNLATDNFETKFLTASHDCFIDSGLQKPSARKQQYNSEEISCNEGMHSIRTQHPGCSDSTVTDSSPQTSHKCCARMANEITCIQNQLSDIEIKQTNMMHQLQMFTTGIMDALSTIQSRMVGLENVLNIFTEEADQGGRNSFSENSKFVRQSQNVASPRFSICTPRPSVDTDDKQTGYLPVKSSEAFENKTYSRIQPMNSSGVSVDMWKSCKVTTNANFFKEQDDLNSSGKNTRSMGSAQMRKSDGTVSSAMSANGRNGCSCESNTNYWNCVKRLVCEGDLNTAYMEALRSDDERILVELLNKTGPVVESLSVKTVNVLFNTLASYLVEGRFFDTIIPWLQQAISLALID</sequence>
<dbReference type="InterPro" id="IPR057599">
    <property type="entry name" value="TORTIFOLIA1/TORL1-2_C"/>
</dbReference>
<evidence type="ECO:0000313" key="4">
    <source>
        <dbReference type="EMBL" id="CAL0323156.1"/>
    </source>
</evidence>
<dbReference type="InterPro" id="IPR057600">
    <property type="entry name" value="TORTIFOLIA1/SINE1-2_N"/>
</dbReference>
<dbReference type="InterPro" id="IPR016024">
    <property type="entry name" value="ARM-type_fold"/>
</dbReference>
<evidence type="ECO:0008006" key="6">
    <source>
        <dbReference type="Google" id="ProtNLM"/>
    </source>
</evidence>
<name>A0AAV1XNK1_LUPLU</name>
<feature type="region of interest" description="Disordered" evidence="1">
    <location>
        <begin position="642"/>
        <end position="669"/>
    </location>
</feature>
<evidence type="ECO:0000259" key="3">
    <source>
        <dbReference type="Pfam" id="PF24714"/>
    </source>
</evidence>
<evidence type="ECO:0000259" key="2">
    <source>
        <dbReference type="Pfam" id="PF24713"/>
    </source>
</evidence>
<dbReference type="Proteomes" id="UP001497480">
    <property type="component" value="Unassembled WGS sequence"/>
</dbReference>
<keyword evidence="5" id="KW-1185">Reference proteome</keyword>
<evidence type="ECO:0000256" key="1">
    <source>
        <dbReference type="SAM" id="MobiDB-lite"/>
    </source>
</evidence>
<reference evidence="4 5" key="1">
    <citation type="submission" date="2024-03" db="EMBL/GenBank/DDBJ databases">
        <authorList>
            <person name="Martinez-Hernandez J."/>
        </authorList>
    </citation>
    <scope>NUCLEOTIDE SEQUENCE [LARGE SCALE GENOMIC DNA]</scope>
</reference>
<accession>A0AAV1XNK1</accession>
<dbReference type="PANTHER" id="PTHR31355">
    <property type="entry name" value="MICROTUBULE-ASSOCIATED PROTEIN TORTIFOLIA1"/>
    <property type="match status" value="1"/>
</dbReference>
<dbReference type="PANTHER" id="PTHR31355:SF22">
    <property type="entry name" value="TORTIFOLIA1-LIKE PROTEIN 2"/>
    <property type="match status" value="1"/>
</dbReference>
<feature type="domain" description="TORTIFOLIA1/TORL1-2 C-terminal" evidence="2">
    <location>
        <begin position="687"/>
        <end position="765"/>
    </location>
</feature>
<dbReference type="Pfam" id="PF24713">
    <property type="entry name" value="TOR1L1_C"/>
    <property type="match status" value="1"/>
</dbReference>
<dbReference type="GO" id="GO:0005874">
    <property type="term" value="C:microtubule"/>
    <property type="evidence" value="ECO:0007669"/>
    <property type="project" value="InterPro"/>
</dbReference>
<proteinExistence type="predicted"/>
<organism evidence="4 5">
    <name type="scientific">Lupinus luteus</name>
    <name type="common">European yellow lupine</name>
    <dbReference type="NCBI Taxonomy" id="3873"/>
    <lineage>
        <taxon>Eukaryota</taxon>
        <taxon>Viridiplantae</taxon>
        <taxon>Streptophyta</taxon>
        <taxon>Embryophyta</taxon>
        <taxon>Tracheophyta</taxon>
        <taxon>Spermatophyta</taxon>
        <taxon>Magnoliopsida</taxon>
        <taxon>eudicotyledons</taxon>
        <taxon>Gunneridae</taxon>
        <taxon>Pentapetalae</taxon>
        <taxon>rosids</taxon>
        <taxon>fabids</taxon>
        <taxon>Fabales</taxon>
        <taxon>Fabaceae</taxon>
        <taxon>Papilionoideae</taxon>
        <taxon>50 kb inversion clade</taxon>
        <taxon>genistoids sensu lato</taxon>
        <taxon>core genistoids</taxon>
        <taxon>Genisteae</taxon>
        <taxon>Lupinus</taxon>
    </lineage>
</organism>
<dbReference type="AlphaFoldDB" id="A0AAV1XNK1"/>
<feature type="compositionally biased region" description="Polar residues" evidence="1">
    <location>
        <begin position="645"/>
        <end position="657"/>
    </location>
</feature>
<gene>
    <name evidence="4" type="ORF">LLUT_LOCUS24216</name>
</gene>
<dbReference type="GO" id="GO:0008017">
    <property type="term" value="F:microtubule binding"/>
    <property type="evidence" value="ECO:0007669"/>
    <property type="project" value="InterPro"/>
</dbReference>
<dbReference type="InterPro" id="IPR033337">
    <property type="entry name" value="TORTIFOLIA1/SINE1-2"/>
</dbReference>
<dbReference type="InterPro" id="IPR011989">
    <property type="entry name" value="ARM-like"/>
</dbReference>
<dbReference type="SUPFAM" id="SSF48371">
    <property type="entry name" value="ARM repeat"/>
    <property type="match status" value="1"/>
</dbReference>
<protein>
    <recommendedName>
        <fullName evidence="6">TORTIFOLIA1-like protein 2</fullName>
    </recommendedName>
</protein>
<dbReference type="Gene3D" id="1.25.10.10">
    <property type="entry name" value="Leucine-rich Repeat Variant"/>
    <property type="match status" value="1"/>
</dbReference>
<feature type="domain" description="TORTIFOLIA1/SINE1-2 N-terminal" evidence="3">
    <location>
        <begin position="14"/>
        <end position="285"/>
    </location>
</feature>
<dbReference type="EMBL" id="CAXHTB010000016">
    <property type="protein sequence ID" value="CAL0323156.1"/>
    <property type="molecule type" value="Genomic_DNA"/>
</dbReference>
<dbReference type="Pfam" id="PF24714">
    <property type="entry name" value="TOR1L1_N"/>
    <property type="match status" value="1"/>
</dbReference>